<dbReference type="InterPro" id="IPR043129">
    <property type="entry name" value="ATPase_NBD"/>
</dbReference>
<organism evidence="5 6">
    <name type="scientific">Chara braunii</name>
    <name type="common">Braun's stonewort</name>
    <dbReference type="NCBI Taxonomy" id="69332"/>
    <lineage>
        <taxon>Eukaryota</taxon>
        <taxon>Viridiplantae</taxon>
        <taxon>Streptophyta</taxon>
        <taxon>Charophyceae</taxon>
        <taxon>Charales</taxon>
        <taxon>Characeae</taxon>
        <taxon>Chara</taxon>
    </lineage>
</organism>
<accession>A0A388L0Y6</accession>
<dbReference type="PROSITE" id="PS00329">
    <property type="entry name" value="HSP70_2"/>
    <property type="match status" value="1"/>
</dbReference>
<dbReference type="Pfam" id="PF00012">
    <property type="entry name" value="HSP70"/>
    <property type="match status" value="1"/>
</dbReference>
<keyword evidence="2 3" id="KW-0067">ATP-binding</keyword>
<dbReference type="GO" id="GO:0140662">
    <property type="term" value="F:ATP-dependent protein folding chaperone"/>
    <property type="evidence" value="ECO:0007669"/>
    <property type="project" value="InterPro"/>
</dbReference>
<dbReference type="Gene3D" id="3.30.420.40">
    <property type="match status" value="2"/>
</dbReference>
<comment type="caution">
    <text evidence="5">The sequence shown here is derived from an EMBL/GenBank/DDBJ whole genome shotgun (WGS) entry which is preliminary data.</text>
</comment>
<dbReference type="Gramene" id="GBG75959">
    <property type="protein sequence ID" value="GBG75959"/>
    <property type="gene ID" value="CBR_g21201"/>
</dbReference>
<evidence type="ECO:0000256" key="3">
    <source>
        <dbReference type="RuleBase" id="RU003322"/>
    </source>
</evidence>
<dbReference type="InterPro" id="IPR018181">
    <property type="entry name" value="Heat_shock_70_CS"/>
</dbReference>
<evidence type="ECO:0000313" key="6">
    <source>
        <dbReference type="Proteomes" id="UP000265515"/>
    </source>
</evidence>
<dbReference type="PRINTS" id="PR00301">
    <property type="entry name" value="HEATSHOCK70"/>
</dbReference>
<dbReference type="CDD" id="cd24028">
    <property type="entry name" value="ASKHA_NBD_HSP70_HSPA1-like"/>
    <property type="match status" value="1"/>
</dbReference>
<dbReference type="PANTHER" id="PTHR19375">
    <property type="entry name" value="HEAT SHOCK PROTEIN 70KDA"/>
    <property type="match status" value="1"/>
</dbReference>
<gene>
    <name evidence="5" type="ORF">CBR_g21201</name>
</gene>
<name>A0A388L0Y6_CHABU</name>
<dbReference type="GO" id="GO:0005524">
    <property type="term" value="F:ATP binding"/>
    <property type="evidence" value="ECO:0007669"/>
    <property type="project" value="UniProtKB-KW"/>
</dbReference>
<protein>
    <submittedName>
        <fullName evidence="5">Uncharacterized protein</fullName>
    </submittedName>
</protein>
<feature type="compositionally biased region" description="Basic and acidic residues" evidence="4">
    <location>
        <begin position="44"/>
        <end position="57"/>
    </location>
</feature>
<dbReference type="PROSITE" id="PS00297">
    <property type="entry name" value="HSP70_1"/>
    <property type="match status" value="1"/>
</dbReference>
<dbReference type="SUPFAM" id="SSF53067">
    <property type="entry name" value="Actin-like ATPase domain"/>
    <property type="match status" value="2"/>
</dbReference>
<dbReference type="SUPFAM" id="SSF100920">
    <property type="entry name" value="Heat shock protein 70kD (HSP70), peptide-binding domain"/>
    <property type="match status" value="1"/>
</dbReference>
<evidence type="ECO:0000313" key="5">
    <source>
        <dbReference type="EMBL" id="GBG75959.1"/>
    </source>
</evidence>
<reference evidence="5 6" key="1">
    <citation type="journal article" date="2018" name="Cell">
        <title>The Chara Genome: Secondary Complexity and Implications for Plant Terrestrialization.</title>
        <authorList>
            <person name="Nishiyama T."/>
            <person name="Sakayama H."/>
            <person name="Vries J.D."/>
            <person name="Buschmann H."/>
            <person name="Saint-Marcoux D."/>
            <person name="Ullrich K.K."/>
            <person name="Haas F.B."/>
            <person name="Vanderstraeten L."/>
            <person name="Becker D."/>
            <person name="Lang D."/>
            <person name="Vosolsobe S."/>
            <person name="Rombauts S."/>
            <person name="Wilhelmsson P.K.I."/>
            <person name="Janitza P."/>
            <person name="Kern R."/>
            <person name="Heyl A."/>
            <person name="Rumpler F."/>
            <person name="Villalobos L.I.A.C."/>
            <person name="Clay J.M."/>
            <person name="Skokan R."/>
            <person name="Toyoda A."/>
            <person name="Suzuki Y."/>
            <person name="Kagoshima H."/>
            <person name="Schijlen E."/>
            <person name="Tajeshwar N."/>
            <person name="Catarino B."/>
            <person name="Hetherington A.J."/>
            <person name="Saltykova A."/>
            <person name="Bonnot C."/>
            <person name="Breuninger H."/>
            <person name="Symeonidi A."/>
            <person name="Radhakrishnan G.V."/>
            <person name="Van Nieuwerburgh F."/>
            <person name="Deforce D."/>
            <person name="Chang C."/>
            <person name="Karol K.G."/>
            <person name="Hedrich R."/>
            <person name="Ulvskov P."/>
            <person name="Glockner G."/>
            <person name="Delwiche C.F."/>
            <person name="Petrasek J."/>
            <person name="Van de Peer Y."/>
            <person name="Friml J."/>
            <person name="Beilby M."/>
            <person name="Dolan L."/>
            <person name="Kohara Y."/>
            <person name="Sugano S."/>
            <person name="Fujiyama A."/>
            <person name="Delaux P.-M."/>
            <person name="Quint M."/>
            <person name="TheiBen G."/>
            <person name="Hagemann M."/>
            <person name="Harholt J."/>
            <person name="Dunand C."/>
            <person name="Zachgo S."/>
            <person name="Langdale J."/>
            <person name="Maumus F."/>
            <person name="Straeten D.V.D."/>
            <person name="Gould S.B."/>
            <person name="Rensing S.A."/>
        </authorList>
    </citation>
    <scope>NUCLEOTIDE SEQUENCE [LARGE SCALE GENOMIC DNA]</scope>
    <source>
        <strain evidence="5 6">S276</strain>
    </source>
</reference>
<dbReference type="InterPro" id="IPR029047">
    <property type="entry name" value="HSP70_peptide-bd_sf"/>
</dbReference>
<dbReference type="InterPro" id="IPR013126">
    <property type="entry name" value="Hsp_70_fam"/>
</dbReference>
<feature type="region of interest" description="Disordered" evidence="4">
    <location>
        <begin position="12"/>
        <end position="98"/>
    </location>
</feature>
<dbReference type="AlphaFoldDB" id="A0A388L0Y6"/>
<dbReference type="Gene3D" id="3.90.640.10">
    <property type="entry name" value="Actin, Chain A, domain 4"/>
    <property type="match status" value="1"/>
</dbReference>
<comment type="similarity">
    <text evidence="3">Belongs to the heat shock protein 70 family.</text>
</comment>
<dbReference type="FunFam" id="3.90.640.10:FF:000003">
    <property type="entry name" value="Molecular chaperone DnaK"/>
    <property type="match status" value="1"/>
</dbReference>
<feature type="compositionally biased region" description="Basic and acidic residues" evidence="4">
    <location>
        <begin position="21"/>
        <end position="37"/>
    </location>
</feature>
<dbReference type="EMBL" id="BFEA01000234">
    <property type="protein sequence ID" value="GBG75959.1"/>
    <property type="molecule type" value="Genomic_DNA"/>
</dbReference>
<evidence type="ECO:0000256" key="1">
    <source>
        <dbReference type="ARBA" id="ARBA00022741"/>
    </source>
</evidence>
<evidence type="ECO:0000256" key="2">
    <source>
        <dbReference type="ARBA" id="ARBA00022840"/>
    </source>
</evidence>
<dbReference type="Gene3D" id="2.60.34.10">
    <property type="entry name" value="Substrate Binding Domain Of DNAk, Chain A, domain 1"/>
    <property type="match status" value="1"/>
</dbReference>
<dbReference type="STRING" id="69332.A0A388L0Y6"/>
<sequence>MCFRTAFACLAGGQPRPGKWKSGERVRQSSFHEDEPLRPTIVTDGREQPPVRTKIVEEDIEWPPSRPKTTKVDDPPPPPNGEKKRPAGPAPPPDLDDSLLFDSRRFAMEDNPVIGIDLGTSYCCVAVFRNIDKIEVIPNALGRRLTPSYVAFAGEDGCLVGDVAKKHGMTNPAECIFEVKRLMGRSFRDATVQEDAKKWPFKVSSGLHGEVVVSVPQGPGRASSMKPEDISARLLRTMKQIAEDFADCPITDAVITVPAYFNHSQRKATMAAGVSAGLKVLRLMSEPTAAALAYSYQQLIRKEAMGRTVLVFDLGGGTFDVSIVTIDAVRRGQCSFVVNAVAGDSHLGGADIDRRLLRHVAKQFKKQLRGEDVLGDPMIFPLLNQAVVDAKHVLSSAMEADINLDYHDRVLSLKLGRAEFESLNQDLFDRCMTIVEQALKDAKISKHEVSDVVLAGGSTKIPRVREMLTAFFGKEPIKSVNAEEAVAFGAALQAGLLARSDRSAEARRVSVRDVTSLSIGVDTTKFGIMRVVIPRNSPLPASGSTTYALLDNQESLTAALYEGERALCAYNRFLGELTLEGFTPGPATDQPAVKIVLTLDVHGILHATAEVLAKHRDIGRKVEATVTLDTDVAHSLAFGAEATDCYTPEAKAEDARIWAAKESMDRLRNLIGGLRKQHSSSNKSSPANLERCLTEAWAWYTGLQEMASKEEYDKKYEEVKLLTGG</sequence>
<dbReference type="Proteomes" id="UP000265515">
    <property type="component" value="Unassembled WGS sequence"/>
</dbReference>
<proteinExistence type="inferred from homology"/>
<keyword evidence="6" id="KW-1185">Reference proteome</keyword>
<evidence type="ECO:0000256" key="4">
    <source>
        <dbReference type="SAM" id="MobiDB-lite"/>
    </source>
</evidence>
<keyword evidence="1 3" id="KW-0547">Nucleotide-binding</keyword>
<dbReference type="PROSITE" id="PS01036">
    <property type="entry name" value="HSP70_3"/>
    <property type="match status" value="1"/>
</dbReference>